<dbReference type="Proteomes" id="UP000322899">
    <property type="component" value="Unassembled WGS sequence"/>
</dbReference>
<protein>
    <recommendedName>
        <fullName evidence="5">Phospholipid/glycerol acyltransferase domain-containing protein</fullName>
    </recommendedName>
</protein>
<evidence type="ECO:0000256" key="2">
    <source>
        <dbReference type="ARBA" id="ARBA00023315"/>
    </source>
</evidence>
<evidence type="ECO:0000313" key="8">
    <source>
        <dbReference type="EMBL" id="KAA0167028.1"/>
    </source>
</evidence>
<dbReference type="OrthoDB" id="417078at2759"/>
<dbReference type="EMBL" id="VLTO01000005">
    <property type="protein sequence ID" value="KAA0177188.1"/>
    <property type="molecule type" value="Genomic_DNA"/>
</dbReference>
<accession>A0A5A8CQA7</accession>
<evidence type="ECO:0000313" key="12">
    <source>
        <dbReference type="Proteomes" id="UP000324907"/>
    </source>
</evidence>
<dbReference type="EMBL" id="VLTN01000068">
    <property type="protein sequence ID" value="KAA0147336.1"/>
    <property type="molecule type" value="Genomic_DNA"/>
</dbReference>
<dbReference type="GO" id="GO:0003841">
    <property type="term" value="F:1-acylglycerol-3-phosphate O-acyltransferase activity"/>
    <property type="evidence" value="ECO:0007669"/>
    <property type="project" value="TreeGrafter"/>
</dbReference>
<dbReference type="GO" id="GO:0006654">
    <property type="term" value="P:phosphatidic acid biosynthetic process"/>
    <property type="evidence" value="ECO:0007669"/>
    <property type="project" value="TreeGrafter"/>
</dbReference>
<feature type="domain" description="Phospholipid/glycerol acyltransferase" evidence="5">
    <location>
        <begin position="83"/>
        <end position="196"/>
    </location>
</feature>
<feature type="region of interest" description="Disordered" evidence="3">
    <location>
        <begin position="221"/>
        <end position="241"/>
    </location>
</feature>
<feature type="transmembrane region" description="Helical" evidence="4">
    <location>
        <begin position="21"/>
        <end position="42"/>
    </location>
</feature>
<dbReference type="EMBL" id="VLTM01000092">
    <property type="protein sequence ID" value="KAA0154604.1"/>
    <property type="molecule type" value="Genomic_DNA"/>
</dbReference>
<keyword evidence="1" id="KW-0808">Transferase</keyword>
<dbReference type="Proteomes" id="UP000325113">
    <property type="component" value="Unassembled WGS sequence"/>
</dbReference>
<evidence type="ECO:0000313" key="7">
    <source>
        <dbReference type="EMBL" id="KAA0154604.1"/>
    </source>
</evidence>
<dbReference type="SMART" id="SM00563">
    <property type="entry name" value="PlsC"/>
    <property type="match status" value="1"/>
</dbReference>
<evidence type="ECO:0000313" key="9">
    <source>
        <dbReference type="EMBL" id="KAA0177188.1"/>
    </source>
</evidence>
<evidence type="ECO:0000313" key="13">
    <source>
        <dbReference type="Proteomes" id="UP000325113"/>
    </source>
</evidence>
<dbReference type="Proteomes" id="UP000323011">
    <property type="component" value="Unassembled WGS sequence"/>
</dbReference>
<name>A0A5A8CQA7_CAFRO</name>
<evidence type="ECO:0000313" key="10">
    <source>
        <dbReference type="Proteomes" id="UP000322899"/>
    </source>
</evidence>
<feature type="compositionally biased region" description="Low complexity" evidence="3">
    <location>
        <begin position="227"/>
        <end position="238"/>
    </location>
</feature>
<evidence type="ECO:0000256" key="3">
    <source>
        <dbReference type="SAM" id="MobiDB-lite"/>
    </source>
</evidence>
<keyword evidence="4" id="KW-1133">Transmembrane helix</keyword>
<dbReference type="PANTHER" id="PTHR10434">
    <property type="entry name" value="1-ACYL-SN-GLYCEROL-3-PHOSPHATE ACYLTRANSFERASE"/>
    <property type="match status" value="1"/>
</dbReference>
<reference evidence="10 11" key="1">
    <citation type="submission" date="2019-07" db="EMBL/GenBank/DDBJ databases">
        <title>Genomes of Cafeteria roenbergensis.</title>
        <authorList>
            <person name="Fischer M.G."/>
            <person name="Hackl T."/>
            <person name="Roman M."/>
        </authorList>
    </citation>
    <scope>NUCLEOTIDE SEQUENCE [LARGE SCALE GENOMIC DNA]</scope>
    <source>
        <strain evidence="6 11">BVI</strain>
        <strain evidence="7 13">Cflag</strain>
        <strain evidence="9 10">E4-10P</strain>
        <strain evidence="8 12">RCC970-E3</strain>
    </source>
</reference>
<keyword evidence="4" id="KW-0472">Membrane</keyword>
<dbReference type="Pfam" id="PF01553">
    <property type="entry name" value="Acyltransferase"/>
    <property type="match status" value="1"/>
</dbReference>
<keyword evidence="2" id="KW-0012">Acyltransferase</keyword>
<proteinExistence type="predicted"/>
<gene>
    <name evidence="9" type="ORF">FNF27_01517</name>
    <name evidence="8" type="ORF">FNF28_02951</name>
    <name evidence="6" type="ORF">FNF29_07404</name>
    <name evidence="7" type="ORF">FNF31_06259</name>
</gene>
<evidence type="ECO:0000313" key="6">
    <source>
        <dbReference type="EMBL" id="KAA0147336.1"/>
    </source>
</evidence>
<keyword evidence="11" id="KW-1185">Reference proteome</keyword>
<evidence type="ECO:0000313" key="11">
    <source>
        <dbReference type="Proteomes" id="UP000323011"/>
    </source>
</evidence>
<dbReference type="CDD" id="cd07989">
    <property type="entry name" value="LPLAT_AGPAT-like"/>
    <property type="match status" value="1"/>
</dbReference>
<dbReference type="Proteomes" id="UP000324907">
    <property type="component" value="Unassembled WGS sequence"/>
</dbReference>
<sequence length="322" mass="35026">MSLWKHNHAFLRLLRTLTMMVLFGVLGIITVLIDLVTLPITLLGDPHSTFCQTVNVFVTKLATAPFVNVKIRGLEKFRTGETYCIVANHASALDAFIMGLLGERDFRGIIKRSLLFYPILGQLFYFGGFITVDRKSAESRTSSRLKTRALLENGVSVLYFPEGSRSAGPMLPFRLGAFKTAIEAGVPVLPITMSGVRAALPLKGFPSLGWHTVEVTIHDPLPTDGLSPAASPEGSSEPSDCELLGRRARAVIQSRLRPVDYYAGSHWEVDEEKFMAAWTGPESLAAANDAVGADWKRANKVALSRADGPKVAATEGGKPKTE</sequence>
<dbReference type="OMA" id="TYCIVAN"/>
<dbReference type="EMBL" id="VLTL01000036">
    <property type="protein sequence ID" value="KAA0167028.1"/>
    <property type="molecule type" value="Genomic_DNA"/>
</dbReference>
<dbReference type="InterPro" id="IPR002123">
    <property type="entry name" value="Plipid/glycerol_acylTrfase"/>
</dbReference>
<dbReference type="AlphaFoldDB" id="A0A5A8CQA7"/>
<evidence type="ECO:0000259" key="5">
    <source>
        <dbReference type="SMART" id="SM00563"/>
    </source>
</evidence>
<evidence type="ECO:0000256" key="1">
    <source>
        <dbReference type="ARBA" id="ARBA00022679"/>
    </source>
</evidence>
<organism evidence="7 13">
    <name type="scientific">Cafeteria roenbergensis</name>
    <name type="common">Marine flagellate</name>
    <dbReference type="NCBI Taxonomy" id="33653"/>
    <lineage>
        <taxon>Eukaryota</taxon>
        <taxon>Sar</taxon>
        <taxon>Stramenopiles</taxon>
        <taxon>Bigyra</taxon>
        <taxon>Opalozoa</taxon>
        <taxon>Bicosoecida</taxon>
        <taxon>Cafeteriaceae</taxon>
        <taxon>Cafeteria</taxon>
    </lineage>
</organism>
<evidence type="ECO:0000256" key="4">
    <source>
        <dbReference type="SAM" id="Phobius"/>
    </source>
</evidence>
<comment type="caution">
    <text evidence="7">The sequence shown here is derived from an EMBL/GenBank/DDBJ whole genome shotgun (WGS) entry which is preliminary data.</text>
</comment>
<dbReference type="SUPFAM" id="SSF69593">
    <property type="entry name" value="Glycerol-3-phosphate (1)-acyltransferase"/>
    <property type="match status" value="1"/>
</dbReference>
<keyword evidence="4" id="KW-0812">Transmembrane</keyword>
<dbReference type="PANTHER" id="PTHR10434:SF11">
    <property type="entry name" value="1-ACYL-SN-GLYCEROL-3-PHOSPHATE ACYLTRANSFERASE"/>
    <property type="match status" value="1"/>
</dbReference>